<sequence>MRPSGVAESPDPSLNPADAIVVRGRDPALLAAAVRRLLPSTTLSGRAVVLARLSPPTPASASVVHVVVDALVEAGCEVSVAGQLASRDRDRGHRSVGALAHAAGLTDRTERGRPYAVLDLADDLVPSPGPATSVLAGLPVPRAWLTADTRVVVGRAVTDLVETYAGCLDTLLRAVPEVAGCEPADLAAEVARHLGPHLVVLDALDTSGGADGGRLPQVTETDTVVVARDPVLADVTLAGLLGVDRSSSSLVERAVMLLGEPVGRVEGDLQPFAPVAHAHPLAVRAARRCARDVRLARVLSAATGGPDAGSVTADPVLAALRPLVTEAVRAAADPVGQAGLVALLGLASTLSAGGEAWAATMDKSKVDRRVVSLGFDPGDHPDADYDALPAQLAAIDAVVDRLPRTNDPDALRWCLVDGATVFEVRRVVAADFDAWVERVDVAEGISVMADYIGGRRVLVGEPSPSENPGGSRQRQAERNLYLPQPNYLAAWGGEPIDVCKIELVERGPDRHRLLWRTVSSPNGSATHDDGTLTFERTGDGATLVTIRGRQLFTLPPVLDAADLPSVPELHGPLLEEAYRRFFTATFDNLEACFEGREHRIGRPPPDPSEPLLTESVRMLVDALTSRLGVGDQQREHGTPAARDGAPDPALDVHGFRHVPGPRSRDTGPAAARADAGSIDEGATS</sequence>
<accession>A0ABQ2HUM2</accession>
<protein>
    <submittedName>
        <fullName evidence="2">Uncharacterized protein</fullName>
    </submittedName>
</protein>
<comment type="caution">
    <text evidence="2">The sequence shown here is derived from an EMBL/GenBank/DDBJ whole genome shotgun (WGS) entry which is preliminary data.</text>
</comment>
<reference evidence="3" key="1">
    <citation type="journal article" date="2019" name="Int. J. Syst. Evol. Microbiol.">
        <title>The Global Catalogue of Microorganisms (GCM) 10K type strain sequencing project: providing services to taxonomists for standard genome sequencing and annotation.</title>
        <authorList>
            <consortium name="The Broad Institute Genomics Platform"/>
            <consortium name="The Broad Institute Genome Sequencing Center for Infectious Disease"/>
            <person name="Wu L."/>
            <person name="Ma J."/>
        </authorList>
    </citation>
    <scope>NUCLEOTIDE SEQUENCE [LARGE SCALE GENOMIC DNA]</scope>
    <source>
        <strain evidence="3">JCM 1365</strain>
    </source>
</reference>
<dbReference type="RefSeq" id="WP_030198393.1">
    <property type="nucleotide sequence ID" value="NZ_BMNZ01000002.1"/>
</dbReference>
<gene>
    <name evidence="2" type="ORF">GCM10009721_12300</name>
</gene>
<evidence type="ECO:0000313" key="3">
    <source>
        <dbReference type="Proteomes" id="UP000623461"/>
    </source>
</evidence>
<feature type="region of interest" description="Disordered" evidence="1">
    <location>
        <begin position="628"/>
        <end position="684"/>
    </location>
</feature>
<evidence type="ECO:0000256" key="1">
    <source>
        <dbReference type="SAM" id="MobiDB-lite"/>
    </source>
</evidence>
<dbReference type="EMBL" id="BMNZ01000002">
    <property type="protein sequence ID" value="GGM88743.1"/>
    <property type="molecule type" value="Genomic_DNA"/>
</dbReference>
<keyword evidence="3" id="KW-1185">Reference proteome</keyword>
<organism evidence="2 3">
    <name type="scientific">Terrabacter tumescens</name>
    <dbReference type="NCBI Taxonomy" id="60443"/>
    <lineage>
        <taxon>Bacteria</taxon>
        <taxon>Bacillati</taxon>
        <taxon>Actinomycetota</taxon>
        <taxon>Actinomycetes</taxon>
        <taxon>Micrococcales</taxon>
        <taxon>Intrasporangiaceae</taxon>
        <taxon>Terrabacter</taxon>
    </lineage>
</organism>
<evidence type="ECO:0000313" key="2">
    <source>
        <dbReference type="EMBL" id="GGM88743.1"/>
    </source>
</evidence>
<dbReference type="SUPFAM" id="SSF55961">
    <property type="entry name" value="Bet v1-like"/>
    <property type="match status" value="1"/>
</dbReference>
<proteinExistence type="predicted"/>
<dbReference type="Proteomes" id="UP000623461">
    <property type="component" value="Unassembled WGS sequence"/>
</dbReference>
<name>A0ABQ2HUM2_9MICO</name>